<proteinExistence type="inferred from homology"/>
<gene>
    <name evidence="12" type="primary">PLESTBF000780</name>
    <name evidence="12" type="ORF">PLESTB_001590300</name>
</gene>
<comment type="subcellular location">
    <subcellularLocation>
        <location evidence="2">Cytoplasm</location>
    </subcellularLocation>
    <subcellularLocation>
        <location evidence="1">Endosome membrane</location>
        <topology evidence="1">Peripheral membrane protein</topology>
    </subcellularLocation>
</comment>
<dbReference type="EMBL" id="BRXU01000033">
    <property type="protein sequence ID" value="GLC60246.1"/>
    <property type="molecule type" value="Genomic_DNA"/>
</dbReference>
<evidence type="ECO:0000256" key="4">
    <source>
        <dbReference type="ARBA" id="ARBA00022448"/>
    </source>
</evidence>
<dbReference type="GO" id="GO:0015031">
    <property type="term" value="P:protein transport"/>
    <property type="evidence" value="ECO:0007669"/>
    <property type="project" value="UniProtKB-KW"/>
</dbReference>
<dbReference type="InterPro" id="IPR041212">
    <property type="entry name" value="Vta1_C"/>
</dbReference>
<evidence type="ECO:0000256" key="6">
    <source>
        <dbReference type="ARBA" id="ARBA00022753"/>
    </source>
</evidence>
<evidence type="ECO:0000256" key="1">
    <source>
        <dbReference type="ARBA" id="ARBA00004481"/>
    </source>
</evidence>
<evidence type="ECO:0000313" key="13">
    <source>
        <dbReference type="Proteomes" id="UP001165080"/>
    </source>
</evidence>
<dbReference type="GO" id="GO:0032511">
    <property type="term" value="P:late endosome to vacuole transport via multivesicular body sorting pathway"/>
    <property type="evidence" value="ECO:0007669"/>
    <property type="project" value="InterPro"/>
</dbReference>
<feature type="compositionally biased region" description="Low complexity" evidence="9">
    <location>
        <begin position="512"/>
        <end position="546"/>
    </location>
</feature>
<accession>A0A9W6BZ92</accession>
<dbReference type="GO" id="GO:0005771">
    <property type="term" value="C:multivesicular body"/>
    <property type="evidence" value="ECO:0007669"/>
    <property type="project" value="TreeGrafter"/>
</dbReference>
<dbReference type="AlphaFoldDB" id="A0A9W6BZ92"/>
<protein>
    <submittedName>
        <fullName evidence="12">Uncharacterized protein</fullName>
    </submittedName>
</protein>
<keyword evidence="7" id="KW-0653">Protein transport</keyword>
<keyword evidence="13" id="KW-1185">Reference proteome</keyword>
<dbReference type="PRINTS" id="PR01217">
    <property type="entry name" value="PRICHEXTENSN"/>
</dbReference>
<dbReference type="PANTHER" id="PTHR46009:SF1">
    <property type="entry name" value="VACUOLAR PROTEIN SORTING-ASSOCIATED PROTEIN VTA1 HOMOLOG"/>
    <property type="match status" value="1"/>
</dbReference>
<keyword evidence="5" id="KW-0963">Cytoplasm</keyword>
<dbReference type="Gene3D" id="1.25.40.270">
    <property type="entry name" value="Vacuolar protein sorting-associated protein vta1"/>
    <property type="match status" value="1"/>
</dbReference>
<feature type="compositionally biased region" description="Pro residues" evidence="9">
    <location>
        <begin position="475"/>
        <end position="511"/>
    </location>
</feature>
<dbReference type="Pfam" id="PF04652">
    <property type="entry name" value="Vta1"/>
    <property type="match status" value="1"/>
</dbReference>
<evidence type="ECO:0000256" key="9">
    <source>
        <dbReference type="SAM" id="MobiDB-lite"/>
    </source>
</evidence>
<keyword evidence="4" id="KW-0813">Transport</keyword>
<dbReference type="InterPro" id="IPR039431">
    <property type="entry name" value="Vta1/CALS_N"/>
</dbReference>
<comment type="similarity">
    <text evidence="3">Belongs to the VTA1 family.</text>
</comment>
<evidence type="ECO:0000259" key="11">
    <source>
        <dbReference type="Pfam" id="PF18097"/>
    </source>
</evidence>
<keyword evidence="6" id="KW-0967">Endosome</keyword>
<feature type="compositionally biased region" description="Low complexity" evidence="9">
    <location>
        <begin position="464"/>
        <end position="474"/>
    </location>
</feature>
<evidence type="ECO:0000256" key="8">
    <source>
        <dbReference type="ARBA" id="ARBA00023136"/>
    </source>
</evidence>
<evidence type="ECO:0000313" key="12">
    <source>
        <dbReference type="EMBL" id="GLC60246.1"/>
    </source>
</evidence>
<evidence type="ECO:0000256" key="3">
    <source>
        <dbReference type="ARBA" id="ARBA00007895"/>
    </source>
</evidence>
<name>A0A9W6BZ92_9CHLO</name>
<sequence>MASDLEEQKKLVVPFMQRAQEIQQADPKVAYYCRMYAVDQALKLPHRAKEITGLLTATLNQLERDKAQLKLDPAADRIHCLGFALRIFDNADRVDRAGRATERTSVAFYAASVFIEVRCTCLFTVHAWALRGPTLVRAVTSDANFKPSSDTEEHRRRINSRQQILNQFEGGVDAELLEKQRYCAWRAAEIRKALREGRQPTPPPAAATAGPAGDGSAAASGALADLPPASGSSDWAYAGQGGQSAPPPPPLPQQSDGSFAGVSGPSFGAASAYSAGDMRPGGDSFAHGGQSVLPLPPLHERAPPPSMASSFARGPERVEPPAAGPASGSRLWPGARVLVHTEEGLEDGAEGGGQQQQQPGTKLGTVGQVIRRPDGGFSYKVALPDRLLEIPDEAAVPALQEGGTAWLVAPPPGVVPQQQQPSIVNVVLINDASWPPSYLIQTADGKEHAVTAQQLAPPPPGGISTPAMTAASPAATPPHHPPAAPASPPRAPSPPPVLHPPPPAPPAPPSHPAYGATAPSAPAPFPSLYGGHAAPPTPAGPQAYPHSYSGPALSAAGAGAQRYGYGNGAPTPPAAHIPSLPPGYKPPVALIMDAQKQAKYAVSALSFEDIHTAVKHLSEALRLLTSPQQ</sequence>
<dbReference type="PANTHER" id="PTHR46009">
    <property type="entry name" value="VACUOLAR PROTEIN SORTING-ASSOCIATED PROTEIN VTA1 HOMOLOG"/>
    <property type="match status" value="1"/>
</dbReference>
<reference evidence="12 13" key="1">
    <citation type="journal article" date="2023" name="Commun. Biol.">
        <title>Reorganization of the ancestral sex-determining regions during the evolution of trioecy in Pleodorina starrii.</title>
        <authorList>
            <person name="Takahashi K."/>
            <person name="Suzuki S."/>
            <person name="Kawai-Toyooka H."/>
            <person name="Yamamoto K."/>
            <person name="Hamaji T."/>
            <person name="Ootsuki R."/>
            <person name="Yamaguchi H."/>
            <person name="Kawachi M."/>
            <person name="Higashiyama T."/>
            <person name="Nozaki H."/>
        </authorList>
    </citation>
    <scope>NUCLEOTIDE SEQUENCE [LARGE SCALE GENOMIC DNA]</scope>
    <source>
        <strain evidence="12 13">NIES-4479</strain>
    </source>
</reference>
<dbReference type="GO" id="GO:0010008">
    <property type="term" value="C:endosome membrane"/>
    <property type="evidence" value="ECO:0007669"/>
    <property type="project" value="UniProtKB-SubCell"/>
</dbReference>
<feature type="domain" description="Vta1 C-terminal" evidence="11">
    <location>
        <begin position="591"/>
        <end position="625"/>
    </location>
</feature>
<feature type="compositionally biased region" description="Low complexity" evidence="9">
    <location>
        <begin position="206"/>
        <end position="229"/>
    </location>
</feature>
<feature type="domain" description="Vta1/callose synthase N-terminal" evidence="10">
    <location>
        <begin position="12"/>
        <end position="117"/>
    </location>
</feature>
<dbReference type="InterPro" id="IPR044538">
    <property type="entry name" value="Vta1-like"/>
</dbReference>
<feature type="region of interest" description="Disordered" evidence="9">
    <location>
        <begin position="453"/>
        <end position="546"/>
    </location>
</feature>
<feature type="region of interest" description="Disordered" evidence="9">
    <location>
        <begin position="195"/>
        <end position="331"/>
    </location>
</feature>
<evidence type="ECO:0000256" key="7">
    <source>
        <dbReference type="ARBA" id="ARBA00022927"/>
    </source>
</evidence>
<evidence type="ECO:0000256" key="2">
    <source>
        <dbReference type="ARBA" id="ARBA00004496"/>
    </source>
</evidence>
<keyword evidence="8" id="KW-0472">Membrane</keyword>
<dbReference type="InterPro" id="IPR023175">
    <property type="entry name" value="Vta1/CALS_N_sf"/>
</dbReference>
<dbReference type="Gene3D" id="1.20.5.420">
    <property type="entry name" value="Immunoglobulin FC, subunit C"/>
    <property type="match status" value="1"/>
</dbReference>
<organism evidence="12 13">
    <name type="scientific">Pleodorina starrii</name>
    <dbReference type="NCBI Taxonomy" id="330485"/>
    <lineage>
        <taxon>Eukaryota</taxon>
        <taxon>Viridiplantae</taxon>
        <taxon>Chlorophyta</taxon>
        <taxon>core chlorophytes</taxon>
        <taxon>Chlorophyceae</taxon>
        <taxon>CS clade</taxon>
        <taxon>Chlamydomonadales</taxon>
        <taxon>Volvocaceae</taxon>
        <taxon>Pleodorina</taxon>
    </lineage>
</organism>
<comment type="caution">
    <text evidence="12">The sequence shown here is derived from an EMBL/GenBank/DDBJ whole genome shotgun (WGS) entry which is preliminary data.</text>
</comment>
<dbReference type="Proteomes" id="UP001165080">
    <property type="component" value="Unassembled WGS sequence"/>
</dbReference>
<evidence type="ECO:0000256" key="5">
    <source>
        <dbReference type="ARBA" id="ARBA00022490"/>
    </source>
</evidence>
<evidence type="ECO:0000259" key="10">
    <source>
        <dbReference type="Pfam" id="PF04652"/>
    </source>
</evidence>
<dbReference type="Pfam" id="PF18097">
    <property type="entry name" value="Vta1_C"/>
    <property type="match status" value="1"/>
</dbReference>